<dbReference type="SUPFAM" id="SSF53167">
    <property type="entry name" value="Purine and uridine phosphorylases"/>
    <property type="match status" value="1"/>
</dbReference>
<comment type="caution">
    <text evidence="5">The sequence shown here is derived from an EMBL/GenBank/DDBJ whole genome shotgun (WGS) entry which is preliminary data.</text>
</comment>
<dbReference type="InterPro" id="IPR027417">
    <property type="entry name" value="P-loop_NTPase"/>
</dbReference>
<evidence type="ECO:0000313" key="6">
    <source>
        <dbReference type="Proteomes" id="UP001265746"/>
    </source>
</evidence>
<dbReference type="PANTHER" id="PTHR46082">
    <property type="entry name" value="ATP/GTP-BINDING PROTEIN-RELATED"/>
    <property type="match status" value="1"/>
</dbReference>
<dbReference type="InterPro" id="IPR036770">
    <property type="entry name" value="Ankyrin_rpt-contain_sf"/>
</dbReference>
<evidence type="ECO:0000256" key="2">
    <source>
        <dbReference type="PROSITE-ProRule" id="PRU00023"/>
    </source>
</evidence>
<keyword evidence="1" id="KW-0677">Repeat</keyword>
<dbReference type="Gene3D" id="3.40.50.1580">
    <property type="entry name" value="Nucleoside phosphorylase domain"/>
    <property type="match status" value="1"/>
</dbReference>
<dbReference type="InterPro" id="IPR056884">
    <property type="entry name" value="NPHP3-like_N"/>
</dbReference>
<dbReference type="EMBL" id="JAUJFL010000011">
    <property type="protein sequence ID" value="KAK2596314.1"/>
    <property type="molecule type" value="Genomic_DNA"/>
</dbReference>
<accession>A0AAD9VWI3</accession>
<dbReference type="Pfam" id="PF24883">
    <property type="entry name" value="NPHP3_N"/>
    <property type="match status" value="1"/>
</dbReference>
<dbReference type="SUPFAM" id="SSF52540">
    <property type="entry name" value="P-loop containing nucleoside triphosphate hydrolases"/>
    <property type="match status" value="1"/>
</dbReference>
<dbReference type="PROSITE" id="PS50088">
    <property type="entry name" value="ANK_REPEAT"/>
    <property type="match status" value="1"/>
</dbReference>
<dbReference type="SMART" id="SM00248">
    <property type="entry name" value="ANK"/>
    <property type="match status" value="8"/>
</dbReference>
<dbReference type="Gene3D" id="3.40.50.300">
    <property type="entry name" value="P-loop containing nucleotide triphosphate hydrolases"/>
    <property type="match status" value="1"/>
</dbReference>
<evidence type="ECO:0008006" key="7">
    <source>
        <dbReference type="Google" id="ProtNLM"/>
    </source>
</evidence>
<feature type="repeat" description="ANK" evidence="2">
    <location>
        <begin position="1002"/>
        <end position="1024"/>
    </location>
</feature>
<evidence type="ECO:0000259" key="4">
    <source>
        <dbReference type="Pfam" id="PF24883"/>
    </source>
</evidence>
<proteinExistence type="predicted"/>
<dbReference type="Pfam" id="PF12796">
    <property type="entry name" value="Ank_2"/>
    <property type="match status" value="2"/>
</dbReference>
<sequence>MDKATKRSVDNTYDEVDHILPDSKRLRPDIDNDRKNSFPQDRTESVLSCEDYTIAWVCALHIEMAAAEAMLSNIHEGLPTHIDDTNTYTFGSIGMHNVIIACLPSGHYGTNNAATVANNIRRSFPSIRLRLMVGIGGGVPGKVDVRLGDVVVSDQVIQYDFGKTVDSGQFMHTSIPCRPPQDVMTAVSKLRAGHEQDCSRIWTILTDMLSRKPAMIAYGYPSGLEDLLFDSGYDHSQSMEDCKHCDRSKLLVRDCRPDNSPKIHYGLIASGNQVMKHGMTRDKVARDQNAHGPGVLCFEMEAAGLADSFPCLVVRGICDYSDSHKNKGWQRYAAAAAAAYAKELLHIVPAVNMRKASVVTADGKYYTTDQETCLSDNPAEQESLRENRKAILDSLRFEQIDSRHSNIKAVYSKTCKWLLQHPDYTDWLDQDKFNNHHGFLWINGKPGSGKSSLMKFAFTNAQRNTGINGATVSFFFNARGDTLEKTTAGMLRSILLQVLEKLPDLQDDQNGSTMWEVEALQRLFSSAVSRLNKRRVTCFIDALDECNESEVRAMVDFFEALGNEASELENRLYICFSSRHDPYIDIQHGMQLILEDQPDLGDDLKKYVEGRLRTGNGPLTEGIRNEILQKAAGVFMWTVLVVDILNKEFERGRIFAVKARLQEIPSQLSELFKDMLRRDNDNMAELLLCIQWILYAKRPLKHEEFYFAVVSGISPQSLAEWDPNYISTDAMGRFVLSSSKGLAEVTRSKNKTVQFIHESVRDFLIKDNGLRDLWHELGENVESLSHDRLKQCCLAYISVDTSGYLPSSSSPTSTTLPKASSNEAKAMRESVSAKFPFLEYAVHQVFYHANEAAAGLQKSTFLDKFPLQAWINLDNQLEKHKIRRHTPSATLLYLFAEKNWTRLMSTQLDRDPRIDLHGERYRFPLFAAIANGHRNAVEKLLQHGTSFQQDTADVSVQIEYGEYNVVPIHQTLLPWAAQKGGEGMVKVLLAIDAVDINTKDRSGNTALLWAAKSGHENIARLLLDIDKVDVNIKDNRNWTPLFWAIRERHEGVVKLLLDTDRVDVNMDDSNGDTIPSHAAKTGHDGILKLLLDTDRVDANIKDGNGQTLLCWAVENTREKIVQLLLDTDRVDPNAEDKCGRTPLLLAFRAAKTLPRPPMVKFLSTSQISNNALEYYQMQLMILEQQNRKRLLMAREHQEIVLRLLLDNNRVDSDVKDEDGWTLLSWAAKYGRETIVERLQKRL</sequence>
<name>A0AAD9VWI3_PHOAM</name>
<protein>
    <recommendedName>
        <fullName evidence="7">Nucleoside phosphorylase domain-containing protein</fullName>
    </recommendedName>
</protein>
<dbReference type="SUPFAM" id="SSF48403">
    <property type="entry name" value="Ankyrin repeat"/>
    <property type="match status" value="2"/>
</dbReference>
<evidence type="ECO:0000313" key="5">
    <source>
        <dbReference type="EMBL" id="KAK2596314.1"/>
    </source>
</evidence>
<feature type="domain" description="Nucleoside phosphorylase" evidence="3">
    <location>
        <begin position="54"/>
        <end position="338"/>
    </location>
</feature>
<dbReference type="InterPro" id="IPR002110">
    <property type="entry name" value="Ankyrin_rpt"/>
</dbReference>
<dbReference type="Pfam" id="PF01048">
    <property type="entry name" value="PNP_UDP_1"/>
    <property type="match status" value="1"/>
</dbReference>
<gene>
    <name evidence="5" type="ORF">N8I77_013210</name>
</gene>
<dbReference type="AlphaFoldDB" id="A0AAD9VWI3"/>
<dbReference type="PANTHER" id="PTHR46082:SF11">
    <property type="entry name" value="AAA+ ATPASE DOMAIN-CONTAINING PROTEIN-RELATED"/>
    <property type="match status" value="1"/>
</dbReference>
<dbReference type="InterPro" id="IPR035994">
    <property type="entry name" value="Nucleoside_phosphorylase_sf"/>
</dbReference>
<evidence type="ECO:0000256" key="1">
    <source>
        <dbReference type="ARBA" id="ARBA00022737"/>
    </source>
</evidence>
<dbReference type="Gene3D" id="1.25.40.20">
    <property type="entry name" value="Ankyrin repeat-containing domain"/>
    <property type="match status" value="3"/>
</dbReference>
<dbReference type="InterPro" id="IPR000845">
    <property type="entry name" value="Nucleoside_phosphorylase_d"/>
</dbReference>
<reference evidence="5" key="1">
    <citation type="submission" date="2023-06" db="EMBL/GenBank/DDBJ databases">
        <authorList>
            <person name="Noh H."/>
        </authorList>
    </citation>
    <scope>NUCLEOTIDE SEQUENCE</scope>
    <source>
        <strain evidence="5">DUCC20226</strain>
    </source>
</reference>
<dbReference type="Proteomes" id="UP001265746">
    <property type="component" value="Unassembled WGS sequence"/>
</dbReference>
<dbReference type="GO" id="GO:0009116">
    <property type="term" value="P:nucleoside metabolic process"/>
    <property type="evidence" value="ECO:0007669"/>
    <property type="project" value="InterPro"/>
</dbReference>
<evidence type="ECO:0000259" key="3">
    <source>
        <dbReference type="Pfam" id="PF01048"/>
    </source>
</evidence>
<dbReference type="PROSITE" id="PS50297">
    <property type="entry name" value="ANK_REP_REGION"/>
    <property type="match status" value="1"/>
</dbReference>
<keyword evidence="2" id="KW-0040">ANK repeat</keyword>
<feature type="domain" description="Nephrocystin 3-like N-terminal" evidence="4">
    <location>
        <begin position="414"/>
        <end position="579"/>
    </location>
</feature>
<organism evidence="5 6">
    <name type="scientific">Phomopsis amygdali</name>
    <name type="common">Fusicoccum amygdali</name>
    <dbReference type="NCBI Taxonomy" id="1214568"/>
    <lineage>
        <taxon>Eukaryota</taxon>
        <taxon>Fungi</taxon>
        <taxon>Dikarya</taxon>
        <taxon>Ascomycota</taxon>
        <taxon>Pezizomycotina</taxon>
        <taxon>Sordariomycetes</taxon>
        <taxon>Sordariomycetidae</taxon>
        <taxon>Diaporthales</taxon>
        <taxon>Diaporthaceae</taxon>
        <taxon>Diaporthe</taxon>
    </lineage>
</organism>
<dbReference type="InterPro" id="IPR053137">
    <property type="entry name" value="NLR-like"/>
</dbReference>
<dbReference type="GO" id="GO:0003824">
    <property type="term" value="F:catalytic activity"/>
    <property type="evidence" value="ECO:0007669"/>
    <property type="project" value="InterPro"/>
</dbReference>
<keyword evidence="6" id="KW-1185">Reference proteome</keyword>